<feature type="region of interest" description="Disordered" evidence="1">
    <location>
        <begin position="130"/>
        <end position="167"/>
    </location>
</feature>
<reference evidence="3" key="1">
    <citation type="journal article" date="2019" name="Int. J. Syst. Evol. Microbiol.">
        <title>The Global Catalogue of Microorganisms (GCM) 10K type strain sequencing project: providing services to taxonomists for standard genome sequencing and annotation.</title>
        <authorList>
            <consortium name="The Broad Institute Genomics Platform"/>
            <consortium name="The Broad Institute Genome Sequencing Center for Infectious Disease"/>
            <person name="Wu L."/>
            <person name="Ma J."/>
        </authorList>
    </citation>
    <scope>NUCLEOTIDE SEQUENCE [LARGE SCALE GENOMIC DNA]</scope>
    <source>
        <strain evidence="3">JCM 16961</strain>
    </source>
</reference>
<evidence type="ECO:0000313" key="2">
    <source>
        <dbReference type="EMBL" id="GAA3699645.1"/>
    </source>
</evidence>
<evidence type="ECO:0000313" key="3">
    <source>
        <dbReference type="Proteomes" id="UP001501536"/>
    </source>
</evidence>
<accession>A0ABP7D242</accession>
<keyword evidence="3" id="KW-1185">Reference proteome</keyword>
<dbReference type="RefSeq" id="WP_344881024.1">
    <property type="nucleotide sequence ID" value="NZ_BAABCJ010000001.1"/>
</dbReference>
<name>A0ABP7D242_9MICC</name>
<evidence type="ECO:0008006" key="4">
    <source>
        <dbReference type="Google" id="ProtNLM"/>
    </source>
</evidence>
<protein>
    <recommendedName>
        <fullName evidence="4">DUF2442 domain-containing protein</fullName>
    </recommendedName>
</protein>
<sequence>MTVVFADRGAVCAHPAPGHALSTTQIVSVLEADRREWLPATVTSADRRTGRFTVQPASGAPFEAHHHDAAAVARFLPLGRGCLWNADLGVLIGPEIAVRARGLHREIVRRALSLAAAPLDACHAAPGAALGAGVEKSGPPPEDYPTAGGPTKAASADRCSPGSLISR</sequence>
<organism evidence="2 3">
    <name type="scientific">Zhihengliuella alba</name>
    <dbReference type="NCBI Taxonomy" id="547018"/>
    <lineage>
        <taxon>Bacteria</taxon>
        <taxon>Bacillati</taxon>
        <taxon>Actinomycetota</taxon>
        <taxon>Actinomycetes</taxon>
        <taxon>Micrococcales</taxon>
        <taxon>Micrococcaceae</taxon>
        <taxon>Zhihengliuella</taxon>
    </lineage>
</organism>
<evidence type="ECO:0000256" key="1">
    <source>
        <dbReference type="SAM" id="MobiDB-lite"/>
    </source>
</evidence>
<proteinExistence type="predicted"/>
<dbReference type="Proteomes" id="UP001501536">
    <property type="component" value="Unassembled WGS sequence"/>
</dbReference>
<comment type="caution">
    <text evidence="2">The sequence shown here is derived from an EMBL/GenBank/DDBJ whole genome shotgun (WGS) entry which is preliminary data.</text>
</comment>
<gene>
    <name evidence="2" type="ORF">GCM10022377_10830</name>
</gene>
<dbReference type="EMBL" id="BAABCJ010000001">
    <property type="protein sequence ID" value="GAA3699645.1"/>
    <property type="molecule type" value="Genomic_DNA"/>
</dbReference>